<dbReference type="Pfam" id="PF05707">
    <property type="entry name" value="Zot"/>
    <property type="match status" value="1"/>
</dbReference>
<dbReference type="InterPro" id="IPR008900">
    <property type="entry name" value="Zot_N"/>
</dbReference>
<dbReference type="AlphaFoldDB" id="A0A3S9AQC7"/>
<sequence>MAILITAPLGTGKTLKTIELIFEYLNQGREVYTNIIGLKITGVRTIESTPNDPFDWRDLPPESVLVYDEAHEHPAFAERDLLKNLKNEYYEDRLKAIQKMPNISDTKRKSLYAEVEKEYSKFIKDRKEQILDIGLTMSMHRHFGQEVVLITQNPTKLNKDTLSNVTIHYVMRRKFGFEAANIWTFGEAMTTWGKSVADSALVKTYWKFPKHLYKFYVSSEKHNVKKYFPKKYFAYACIPLLIFGLSYSKARETGFMGLVPKAEQAQQIEKEVDQEI</sequence>
<organism evidence="2 3">
    <name type="scientific">Acinetobacter johnsonii</name>
    <dbReference type="NCBI Taxonomy" id="40214"/>
    <lineage>
        <taxon>Bacteria</taxon>
        <taxon>Pseudomonadati</taxon>
        <taxon>Pseudomonadota</taxon>
        <taxon>Gammaproteobacteria</taxon>
        <taxon>Moraxellales</taxon>
        <taxon>Moraxellaceae</taxon>
        <taxon>Acinetobacter</taxon>
    </lineage>
</organism>
<dbReference type="Proteomes" id="UP000276980">
    <property type="component" value="Plasmid pIC001A"/>
</dbReference>
<dbReference type="Gene3D" id="3.40.50.300">
    <property type="entry name" value="P-loop containing nucleotide triphosphate hydrolases"/>
    <property type="match status" value="1"/>
</dbReference>
<dbReference type="GeneID" id="39661659"/>
<reference evidence="2 3" key="1">
    <citation type="submission" date="2017-06" db="EMBL/GenBank/DDBJ databases">
        <title>Complete Genome Sequence of the Carbazole-Degrading Bacterium Acinetobacter johnsonii IC001.</title>
        <authorList>
            <person name="Vejarano F."/>
            <person name="Suzuki-Minakuchi C."/>
            <person name="Ohtsubo Y."/>
            <person name="Tsuda M."/>
            <person name="Okada K."/>
            <person name="Nojiri H."/>
        </authorList>
    </citation>
    <scope>NUCLEOTIDE SEQUENCE [LARGE SCALE GENOMIC DNA]</scope>
    <source>
        <strain evidence="2 3">IC001</strain>
        <plasmid evidence="3">pic001a</plasmid>
    </source>
</reference>
<evidence type="ECO:0000313" key="3">
    <source>
        <dbReference type="Proteomes" id="UP000276980"/>
    </source>
</evidence>
<geneLocation type="plasmid" evidence="3">
    <name>pic001a</name>
</geneLocation>
<dbReference type="InterPro" id="IPR027417">
    <property type="entry name" value="P-loop_NTPase"/>
</dbReference>
<feature type="domain" description="Zona occludens toxin N-terminal" evidence="1">
    <location>
        <begin position="4"/>
        <end position="222"/>
    </location>
</feature>
<proteinExistence type="predicted"/>
<evidence type="ECO:0000313" key="2">
    <source>
        <dbReference type="EMBL" id="AZN65807.1"/>
    </source>
</evidence>
<name>A0A3S9AQC7_ACIJO</name>
<protein>
    <recommendedName>
        <fullName evidence="1">Zona occludens toxin N-terminal domain-containing protein</fullName>
    </recommendedName>
</protein>
<dbReference type="RefSeq" id="WP_126039516.1">
    <property type="nucleotide sequence ID" value="NZ_CP022299.1"/>
</dbReference>
<accession>A0A3S9AQC7</accession>
<keyword evidence="2" id="KW-0614">Plasmid</keyword>
<gene>
    <name evidence="2" type="ORF">CFH90_17990</name>
</gene>
<evidence type="ECO:0000259" key="1">
    <source>
        <dbReference type="Pfam" id="PF05707"/>
    </source>
</evidence>
<dbReference type="EMBL" id="CP022299">
    <property type="protein sequence ID" value="AZN65807.1"/>
    <property type="molecule type" value="Genomic_DNA"/>
</dbReference>